<comment type="caution">
    <text evidence="3">The sequence shown here is derived from an EMBL/GenBank/DDBJ whole genome shotgun (WGS) entry which is preliminary data.</text>
</comment>
<reference evidence="3 4" key="1">
    <citation type="submission" date="2020-07" db="EMBL/GenBank/DDBJ databases">
        <title>Above-ground endophytic microbial communities from plants in different locations in the United States.</title>
        <authorList>
            <person name="Frank C."/>
        </authorList>
    </citation>
    <scope>NUCLEOTIDE SEQUENCE [LARGE SCALE GENOMIC DNA]</scope>
    <source>
        <strain evidence="3 4">WPL5_2</strain>
    </source>
</reference>
<gene>
    <name evidence="3" type="ORF">FHW23_002837</name>
</gene>
<dbReference type="Gene3D" id="3.20.20.150">
    <property type="entry name" value="Divalent-metal-dependent TIM barrel enzymes"/>
    <property type="match status" value="1"/>
</dbReference>
<dbReference type="AlphaFoldDB" id="A0AAW3TAD9"/>
<sequence>MSGIGRDLVATCWTTAGSAQPDAPSERSPFSARNRVSAAADAGFAGLGFALDDLEVVRDTIGFEELRAHADRVGIRHLEVELVKDWWRDPEDTPWRARWGVIRDAARVFRSPMVKIAPPPAPTVTSFAPFVDPFRRLADEAAAIGTRLALEPLPFAGISSLPQGSDLVRAVDHPHAGLAVDFWHVFRAGTPLDELRRTLDPSTVVGVELNDADADPEAGRTLFEDTRDNRRYPGEGAQDVVGFIRTMADLGWSGPWGVEMLSIEHRAKTLEDALDAARDTTLRCLALADAQPQPAHQG</sequence>
<feature type="domain" description="Xylose isomerase-like TIM barrel" evidence="2">
    <location>
        <begin position="37"/>
        <end position="278"/>
    </location>
</feature>
<dbReference type="PANTHER" id="PTHR12110">
    <property type="entry name" value="HYDROXYPYRUVATE ISOMERASE"/>
    <property type="match status" value="1"/>
</dbReference>
<dbReference type="InterPro" id="IPR013022">
    <property type="entry name" value="Xyl_isomerase-like_TIM-brl"/>
</dbReference>
<dbReference type="InterPro" id="IPR036237">
    <property type="entry name" value="Xyl_isomerase-like_sf"/>
</dbReference>
<evidence type="ECO:0000259" key="2">
    <source>
        <dbReference type="Pfam" id="PF01261"/>
    </source>
</evidence>
<dbReference type="RefSeq" id="WP_182516631.1">
    <property type="nucleotide sequence ID" value="NZ_JACGXP010000004.1"/>
</dbReference>
<dbReference type="GO" id="GO:0016853">
    <property type="term" value="F:isomerase activity"/>
    <property type="evidence" value="ECO:0007669"/>
    <property type="project" value="UniProtKB-KW"/>
</dbReference>
<organism evidence="3 4">
    <name type="scientific">Curtobacterium pusillum</name>
    <dbReference type="NCBI Taxonomy" id="69373"/>
    <lineage>
        <taxon>Bacteria</taxon>
        <taxon>Bacillati</taxon>
        <taxon>Actinomycetota</taxon>
        <taxon>Actinomycetes</taxon>
        <taxon>Micrococcales</taxon>
        <taxon>Microbacteriaceae</taxon>
        <taxon>Curtobacterium</taxon>
    </lineage>
</organism>
<keyword evidence="3" id="KW-0413">Isomerase</keyword>
<proteinExistence type="predicted"/>
<dbReference type="SUPFAM" id="SSF51658">
    <property type="entry name" value="Xylose isomerase-like"/>
    <property type="match status" value="1"/>
</dbReference>
<dbReference type="InterPro" id="IPR050312">
    <property type="entry name" value="IolE/XylAMocC-like"/>
</dbReference>
<evidence type="ECO:0000313" key="4">
    <source>
        <dbReference type="Proteomes" id="UP000590225"/>
    </source>
</evidence>
<dbReference type="Proteomes" id="UP000590225">
    <property type="component" value="Unassembled WGS sequence"/>
</dbReference>
<evidence type="ECO:0000313" key="3">
    <source>
        <dbReference type="EMBL" id="MBA8991568.1"/>
    </source>
</evidence>
<evidence type="ECO:0000256" key="1">
    <source>
        <dbReference type="ARBA" id="ARBA00023277"/>
    </source>
</evidence>
<protein>
    <submittedName>
        <fullName evidence="3">Sugar phosphate isomerase/epimerase</fullName>
    </submittedName>
</protein>
<dbReference type="Pfam" id="PF01261">
    <property type="entry name" value="AP_endonuc_2"/>
    <property type="match status" value="1"/>
</dbReference>
<dbReference type="EMBL" id="JACGXP010000004">
    <property type="protein sequence ID" value="MBA8991568.1"/>
    <property type="molecule type" value="Genomic_DNA"/>
</dbReference>
<accession>A0AAW3TAD9</accession>
<dbReference type="PANTHER" id="PTHR12110:SF48">
    <property type="entry name" value="BLL3656 PROTEIN"/>
    <property type="match status" value="1"/>
</dbReference>
<name>A0AAW3TAD9_9MICO</name>
<keyword evidence="1" id="KW-0119">Carbohydrate metabolism</keyword>